<gene>
    <name evidence="11" type="ORF">JOE61_001601</name>
</gene>
<evidence type="ECO:0000256" key="6">
    <source>
        <dbReference type="ARBA" id="ARBA00023136"/>
    </source>
</evidence>
<keyword evidence="6 8" id="KW-0472">Membrane</keyword>
<organism evidence="11 12">
    <name type="scientific">Nocardioides salarius</name>
    <dbReference type="NCBI Taxonomy" id="374513"/>
    <lineage>
        <taxon>Bacteria</taxon>
        <taxon>Bacillati</taxon>
        <taxon>Actinomycetota</taxon>
        <taxon>Actinomycetes</taxon>
        <taxon>Propionibacteriales</taxon>
        <taxon>Nocardioidaceae</taxon>
        <taxon>Nocardioides</taxon>
    </lineage>
</organism>
<evidence type="ECO:0000256" key="3">
    <source>
        <dbReference type="ARBA" id="ARBA00022475"/>
    </source>
</evidence>
<evidence type="ECO:0000313" key="11">
    <source>
        <dbReference type="EMBL" id="MBM7507787.1"/>
    </source>
</evidence>
<feature type="transmembrane region" description="Helical" evidence="8">
    <location>
        <begin position="83"/>
        <end position="104"/>
    </location>
</feature>
<dbReference type="InterPro" id="IPR003660">
    <property type="entry name" value="HAMP_dom"/>
</dbReference>
<dbReference type="PROSITE" id="PS50885">
    <property type="entry name" value="HAMP"/>
    <property type="match status" value="1"/>
</dbReference>
<dbReference type="EC" id="4.6.1.1" evidence="11"/>
<dbReference type="InterPro" id="IPR029787">
    <property type="entry name" value="Nucleotide_cyclase"/>
</dbReference>
<dbReference type="Gene3D" id="3.30.70.1230">
    <property type="entry name" value="Nucleotide cyclase"/>
    <property type="match status" value="1"/>
</dbReference>
<keyword evidence="12" id="KW-1185">Reference proteome</keyword>
<feature type="transmembrane region" description="Helical" evidence="8">
    <location>
        <begin position="137"/>
        <end position="159"/>
    </location>
</feature>
<feature type="domain" description="HAMP" evidence="10">
    <location>
        <begin position="276"/>
        <end position="328"/>
    </location>
</feature>
<comment type="caution">
    <text evidence="11">The sequence shown here is derived from an EMBL/GenBank/DDBJ whole genome shotgun (WGS) entry which is preliminary data.</text>
</comment>
<feature type="region of interest" description="Disordered" evidence="7">
    <location>
        <begin position="504"/>
        <end position="541"/>
    </location>
</feature>
<dbReference type="PANTHER" id="PTHR43081">
    <property type="entry name" value="ADENYLATE CYCLASE, TERMINAL-DIFFERENTIATION SPECIFIC-RELATED"/>
    <property type="match status" value="1"/>
</dbReference>
<keyword evidence="4 8" id="KW-0812">Transmembrane</keyword>
<feature type="transmembrane region" description="Helical" evidence="8">
    <location>
        <begin position="165"/>
        <end position="186"/>
    </location>
</feature>
<dbReference type="PANTHER" id="PTHR43081:SF17">
    <property type="entry name" value="BLL5647 PROTEIN"/>
    <property type="match status" value="1"/>
</dbReference>
<evidence type="ECO:0000313" key="12">
    <source>
        <dbReference type="Proteomes" id="UP000732378"/>
    </source>
</evidence>
<dbReference type="Gene3D" id="6.10.340.10">
    <property type="match status" value="1"/>
</dbReference>
<evidence type="ECO:0000256" key="7">
    <source>
        <dbReference type="SAM" id="MobiDB-lite"/>
    </source>
</evidence>
<dbReference type="SMART" id="SM00044">
    <property type="entry name" value="CYCc"/>
    <property type="match status" value="1"/>
</dbReference>
<evidence type="ECO:0000259" key="10">
    <source>
        <dbReference type="PROSITE" id="PS50885"/>
    </source>
</evidence>
<proteinExistence type="inferred from homology"/>
<dbReference type="RefSeq" id="WP_193669964.1">
    <property type="nucleotide sequence ID" value="NZ_JACDTV010000011.1"/>
</dbReference>
<dbReference type="SMART" id="SM00304">
    <property type="entry name" value="HAMP"/>
    <property type="match status" value="1"/>
</dbReference>
<dbReference type="Pfam" id="PF00211">
    <property type="entry name" value="Guanylate_cyc"/>
    <property type="match status" value="1"/>
</dbReference>
<dbReference type="CDD" id="cd07302">
    <property type="entry name" value="CHD"/>
    <property type="match status" value="1"/>
</dbReference>
<dbReference type="InterPro" id="IPR050697">
    <property type="entry name" value="Adenylyl/Guanylyl_Cyclase_3/4"/>
</dbReference>
<name>A0ABS2M9C7_9ACTN</name>
<accession>A0ABS2M9C7</accession>
<dbReference type="SUPFAM" id="SSF158472">
    <property type="entry name" value="HAMP domain-like"/>
    <property type="match status" value="1"/>
</dbReference>
<dbReference type="GO" id="GO:0004016">
    <property type="term" value="F:adenylate cyclase activity"/>
    <property type="evidence" value="ECO:0007669"/>
    <property type="project" value="UniProtKB-EC"/>
</dbReference>
<feature type="domain" description="Guanylate cyclase" evidence="9">
    <location>
        <begin position="360"/>
        <end position="484"/>
    </location>
</feature>
<dbReference type="InterPro" id="IPR001054">
    <property type="entry name" value="A/G_cyclase"/>
</dbReference>
<dbReference type="EMBL" id="JAFBBZ010000001">
    <property type="protein sequence ID" value="MBM7507787.1"/>
    <property type="molecule type" value="Genomic_DNA"/>
</dbReference>
<keyword evidence="5 8" id="KW-1133">Transmembrane helix</keyword>
<reference evidence="11 12" key="1">
    <citation type="submission" date="2021-01" db="EMBL/GenBank/DDBJ databases">
        <title>Sequencing the genomes of 1000 actinobacteria strains.</title>
        <authorList>
            <person name="Klenk H.-P."/>
        </authorList>
    </citation>
    <scope>NUCLEOTIDE SEQUENCE [LARGE SCALE GENOMIC DNA]</scope>
    <source>
        <strain evidence="11 12">DSM 18239</strain>
    </source>
</reference>
<dbReference type="PROSITE" id="PS50125">
    <property type="entry name" value="GUANYLATE_CYCLASE_2"/>
    <property type="match status" value="1"/>
</dbReference>
<evidence type="ECO:0000259" key="9">
    <source>
        <dbReference type="PROSITE" id="PS50125"/>
    </source>
</evidence>
<dbReference type="Proteomes" id="UP000732378">
    <property type="component" value="Unassembled WGS sequence"/>
</dbReference>
<evidence type="ECO:0000256" key="8">
    <source>
        <dbReference type="SAM" id="Phobius"/>
    </source>
</evidence>
<evidence type="ECO:0000256" key="1">
    <source>
        <dbReference type="ARBA" id="ARBA00004651"/>
    </source>
</evidence>
<comment type="subcellular location">
    <subcellularLocation>
        <location evidence="1">Cell membrane</location>
        <topology evidence="1">Multi-pass membrane protein</topology>
    </subcellularLocation>
</comment>
<keyword evidence="11" id="KW-0456">Lyase</keyword>
<evidence type="ECO:0000256" key="4">
    <source>
        <dbReference type="ARBA" id="ARBA00022692"/>
    </source>
</evidence>
<dbReference type="Pfam" id="PF00672">
    <property type="entry name" value="HAMP"/>
    <property type="match status" value="1"/>
</dbReference>
<protein>
    <submittedName>
        <fullName evidence="11">Adenylate cyclase</fullName>
        <ecNumber evidence="11">4.6.1.1</ecNumber>
    </submittedName>
</protein>
<evidence type="ECO:0000256" key="5">
    <source>
        <dbReference type="ARBA" id="ARBA00022989"/>
    </source>
</evidence>
<sequence length="541" mass="56970">MEDFPQDPAPAAADRSVRRSRARRTPFGSWLLGTETQSTRRLRVRVQVLLTLALTLTHGIGAGVVLLLSLFVVTAPAPEGATWLALAVAVPVYVGVALVVGTAWGTRVALRSLRWALGGADPTPRERRRVLRVPLRLTVLAGVLWLVADALFVALALWLQPERALSTGLTVAIGGVVACAVAYLFSEFALRPVAARALAGGTAREDGRRPRGLGVGGRMLMFWLLGTAAPVVGLSLAALLVLVGDSVSTRRLAVEVLVLGGVVLVVGLLVTVLNARSVVAPLTSVRLALLEVERGDLDQRVAVYDATELGELQAGFNRMAEGLREREHLRDVFGRHVGREVARAASGGEVRLGGETREVSVVFVDLVGSTAMAAEREPAEVVAVLNAFFEVVVDEVDRAGGLVNKFIGDAVLAVFGAPVDQPGHAAAALAAARRIDERLRAERPDVAAGIGVCTGPTVAGNVGTRSRLEYTVIGDAVNAAARLTELAKAERPRVLSTRETVQAAERAGAGDEAGRWEDAGSTVLRGRPTATALVRPRSDEG</sequence>
<keyword evidence="3" id="KW-1003">Cell membrane</keyword>
<feature type="transmembrane region" description="Helical" evidence="8">
    <location>
        <begin position="220"/>
        <end position="244"/>
    </location>
</feature>
<feature type="region of interest" description="Disordered" evidence="7">
    <location>
        <begin position="1"/>
        <end position="20"/>
    </location>
</feature>
<evidence type="ECO:0000256" key="2">
    <source>
        <dbReference type="ARBA" id="ARBA00005381"/>
    </source>
</evidence>
<dbReference type="SUPFAM" id="SSF55073">
    <property type="entry name" value="Nucleotide cyclase"/>
    <property type="match status" value="1"/>
</dbReference>
<feature type="transmembrane region" description="Helical" evidence="8">
    <location>
        <begin position="256"/>
        <end position="275"/>
    </location>
</feature>
<comment type="similarity">
    <text evidence="2">Belongs to the adenylyl cyclase class-3 family.</text>
</comment>
<feature type="compositionally biased region" description="Basic and acidic residues" evidence="7">
    <location>
        <begin position="508"/>
        <end position="518"/>
    </location>
</feature>
<feature type="transmembrane region" description="Helical" evidence="8">
    <location>
        <begin position="48"/>
        <end position="71"/>
    </location>
</feature>
<dbReference type="CDD" id="cd06225">
    <property type="entry name" value="HAMP"/>
    <property type="match status" value="1"/>
</dbReference>